<comment type="caution">
    <text evidence="1">The sequence shown here is derived from an EMBL/GenBank/DDBJ whole genome shotgun (WGS) entry which is preliminary data.</text>
</comment>
<accession>A0A5J4VW03</accession>
<evidence type="ECO:0000313" key="2">
    <source>
        <dbReference type="Proteomes" id="UP000324800"/>
    </source>
</evidence>
<protein>
    <submittedName>
        <fullName evidence="1">Uncharacterized protein</fullName>
    </submittedName>
</protein>
<reference evidence="1 2" key="1">
    <citation type="submission" date="2019-03" db="EMBL/GenBank/DDBJ databases">
        <title>Single cell metagenomics reveals metabolic interactions within the superorganism composed of flagellate Streblomastix strix and complex community of Bacteroidetes bacteria on its surface.</title>
        <authorList>
            <person name="Treitli S.C."/>
            <person name="Kolisko M."/>
            <person name="Husnik F."/>
            <person name="Keeling P."/>
            <person name="Hampl V."/>
        </authorList>
    </citation>
    <scope>NUCLEOTIDE SEQUENCE [LARGE SCALE GENOMIC DNA]</scope>
    <source>
        <strain evidence="1">ST1C</strain>
    </source>
</reference>
<organism evidence="1 2">
    <name type="scientific">Streblomastix strix</name>
    <dbReference type="NCBI Taxonomy" id="222440"/>
    <lineage>
        <taxon>Eukaryota</taxon>
        <taxon>Metamonada</taxon>
        <taxon>Preaxostyla</taxon>
        <taxon>Oxymonadida</taxon>
        <taxon>Streblomastigidae</taxon>
        <taxon>Streblomastix</taxon>
    </lineage>
</organism>
<dbReference type="EMBL" id="SNRW01004794">
    <property type="protein sequence ID" value="KAA6386459.1"/>
    <property type="molecule type" value="Genomic_DNA"/>
</dbReference>
<dbReference type="AlphaFoldDB" id="A0A5J4VW03"/>
<evidence type="ECO:0000313" key="1">
    <source>
        <dbReference type="EMBL" id="KAA6386459.1"/>
    </source>
</evidence>
<proteinExistence type="predicted"/>
<name>A0A5J4VW03_9EUKA</name>
<gene>
    <name evidence="1" type="ORF">EZS28_018014</name>
</gene>
<dbReference type="Proteomes" id="UP000324800">
    <property type="component" value="Unassembled WGS sequence"/>
</dbReference>
<sequence>MYNIQLQINGYSQDIGQLYADVIVINTELSRQTHFRGYFTTNDEILSLANPALGDYVYSAEDLLDRDMMMD</sequence>